<dbReference type="EMBL" id="JAPFFL010000004">
    <property type="protein sequence ID" value="KAJ6730480.1"/>
    <property type="molecule type" value="Genomic_DNA"/>
</dbReference>
<reference evidence="1" key="2">
    <citation type="journal article" date="2023" name="Int. J. Mol. Sci.">
        <title>De Novo Assembly and Annotation of 11 Diverse Shrub Willow (Salix) Genomes Reveals Novel Gene Organization in Sex-Linked Regions.</title>
        <authorList>
            <person name="Hyden B."/>
            <person name="Feng K."/>
            <person name="Yates T.B."/>
            <person name="Jawdy S."/>
            <person name="Cereghino C."/>
            <person name="Smart L.B."/>
            <person name="Muchero W."/>
        </authorList>
    </citation>
    <scope>NUCLEOTIDE SEQUENCE [LARGE SCALE GENOMIC DNA]</scope>
    <source>
        <tissue evidence="1">Shoot tip</tissue>
    </source>
</reference>
<proteinExistence type="predicted"/>
<evidence type="ECO:0000313" key="2">
    <source>
        <dbReference type="Proteomes" id="UP001151529"/>
    </source>
</evidence>
<reference evidence="1" key="1">
    <citation type="submission" date="2022-11" db="EMBL/GenBank/DDBJ databases">
        <authorList>
            <person name="Hyden B.L."/>
            <person name="Feng K."/>
            <person name="Yates T."/>
            <person name="Jawdy S."/>
            <person name="Smart L.B."/>
            <person name="Muchero W."/>
        </authorList>
    </citation>
    <scope>NUCLEOTIDE SEQUENCE</scope>
    <source>
        <tissue evidence="1">Shoot tip</tissue>
    </source>
</reference>
<organism evidence="1 2">
    <name type="scientific">Salix viminalis</name>
    <name type="common">Common osier</name>
    <name type="synonym">Basket willow</name>
    <dbReference type="NCBI Taxonomy" id="40686"/>
    <lineage>
        <taxon>Eukaryota</taxon>
        <taxon>Viridiplantae</taxon>
        <taxon>Streptophyta</taxon>
        <taxon>Embryophyta</taxon>
        <taxon>Tracheophyta</taxon>
        <taxon>Spermatophyta</taxon>
        <taxon>Magnoliopsida</taxon>
        <taxon>eudicotyledons</taxon>
        <taxon>Gunneridae</taxon>
        <taxon>Pentapetalae</taxon>
        <taxon>rosids</taxon>
        <taxon>fabids</taxon>
        <taxon>Malpighiales</taxon>
        <taxon>Salicaceae</taxon>
        <taxon>Saliceae</taxon>
        <taxon>Salix</taxon>
    </lineage>
</organism>
<comment type="caution">
    <text evidence="1">The sequence shown here is derived from an EMBL/GenBank/DDBJ whole genome shotgun (WGS) entry which is preliminary data.</text>
</comment>
<keyword evidence="2" id="KW-1185">Reference proteome</keyword>
<protein>
    <submittedName>
        <fullName evidence="1">Uncharacterized protein</fullName>
    </submittedName>
</protein>
<accession>A0A9Q0UID0</accession>
<name>A0A9Q0UID0_SALVM</name>
<dbReference type="AlphaFoldDB" id="A0A9Q0UID0"/>
<dbReference type="Proteomes" id="UP001151529">
    <property type="component" value="Chromosome 2"/>
</dbReference>
<evidence type="ECO:0000313" key="1">
    <source>
        <dbReference type="EMBL" id="KAJ6730480.1"/>
    </source>
</evidence>
<sequence length="90" mass="9967">MRVPVVDSSCNKSSRPASSLMQVMSLLEKMKLMFVFYVGGARAYNGAKLVEEIAMDVTHPGPANFLVLRFLEDLKSYRRGTNNSDVIPIG</sequence>
<gene>
    <name evidence="1" type="ORF">OIU85_021291</name>
</gene>